<feature type="domain" description="HTH cro/C1-type" evidence="1">
    <location>
        <begin position="21"/>
        <end position="56"/>
    </location>
</feature>
<dbReference type="Proteomes" id="UP000266313">
    <property type="component" value="Chromosome"/>
</dbReference>
<dbReference type="SUPFAM" id="SSF47413">
    <property type="entry name" value="lambda repressor-like DNA-binding domains"/>
    <property type="match status" value="1"/>
</dbReference>
<dbReference type="EMBL" id="AP017928">
    <property type="protein sequence ID" value="BBA33698.1"/>
    <property type="molecule type" value="Genomic_DNA"/>
</dbReference>
<sequence length="82" mass="9640">MHQELRQTDMAKAPENFAEIVKEVRQQLGLSQEELAHELGVSFSTINRWENRKTVPFKLARKQFEAFCERMKEQGKLKHAPD</sequence>
<dbReference type="Gene3D" id="1.10.260.40">
    <property type="entry name" value="lambda repressor-like DNA-binding domains"/>
    <property type="match status" value="1"/>
</dbReference>
<dbReference type="Pfam" id="PF01381">
    <property type="entry name" value="HTH_3"/>
    <property type="match status" value="1"/>
</dbReference>
<dbReference type="KEGG" id="mmai:sS8_1741"/>
<evidence type="ECO:0000259" key="1">
    <source>
        <dbReference type="PROSITE" id="PS50943"/>
    </source>
</evidence>
<dbReference type="SMART" id="SM00530">
    <property type="entry name" value="HTH_XRE"/>
    <property type="match status" value="1"/>
</dbReference>
<reference evidence="2 3" key="1">
    <citation type="submission" date="2016-12" db="EMBL/GenBank/DDBJ databases">
        <title>Genome sequencing of Methylocaldum marinum.</title>
        <authorList>
            <person name="Takeuchi M."/>
            <person name="Kamagata Y."/>
            <person name="Hiraoka S."/>
            <person name="Oshima K."/>
            <person name="Hattori M."/>
            <person name="Iwasaki W."/>
        </authorList>
    </citation>
    <scope>NUCLEOTIDE SEQUENCE [LARGE SCALE GENOMIC DNA]</scope>
    <source>
        <strain evidence="2 3">S8</strain>
    </source>
</reference>
<name>A0A250KQ18_9GAMM</name>
<gene>
    <name evidence="2" type="ORF">sS8_1741</name>
</gene>
<dbReference type="InterPro" id="IPR010982">
    <property type="entry name" value="Lambda_DNA-bd_dom_sf"/>
</dbReference>
<dbReference type="CDD" id="cd00093">
    <property type="entry name" value="HTH_XRE"/>
    <property type="match status" value="1"/>
</dbReference>
<evidence type="ECO:0000313" key="3">
    <source>
        <dbReference type="Proteomes" id="UP000266313"/>
    </source>
</evidence>
<protein>
    <submittedName>
        <fullName evidence="2">Helix-turn-helix domain-containing protein</fullName>
    </submittedName>
</protein>
<dbReference type="AlphaFoldDB" id="A0A250KQ18"/>
<keyword evidence="3" id="KW-1185">Reference proteome</keyword>
<accession>A0A250KQ18</accession>
<dbReference type="InterPro" id="IPR001387">
    <property type="entry name" value="Cro/C1-type_HTH"/>
</dbReference>
<proteinExistence type="predicted"/>
<evidence type="ECO:0000313" key="2">
    <source>
        <dbReference type="EMBL" id="BBA33698.1"/>
    </source>
</evidence>
<dbReference type="PROSITE" id="PS50943">
    <property type="entry name" value="HTH_CROC1"/>
    <property type="match status" value="1"/>
</dbReference>
<dbReference type="GO" id="GO:0003677">
    <property type="term" value="F:DNA binding"/>
    <property type="evidence" value="ECO:0007669"/>
    <property type="project" value="InterPro"/>
</dbReference>
<organism evidence="2 3">
    <name type="scientific">Methylocaldum marinum</name>
    <dbReference type="NCBI Taxonomy" id="1432792"/>
    <lineage>
        <taxon>Bacteria</taxon>
        <taxon>Pseudomonadati</taxon>
        <taxon>Pseudomonadota</taxon>
        <taxon>Gammaproteobacteria</taxon>
        <taxon>Methylococcales</taxon>
        <taxon>Methylococcaceae</taxon>
        <taxon>Methylocaldum</taxon>
    </lineage>
</organism>